<dbReference type="Gene3D" id="3.80.10.10">
    <property type="entry name" value="Ribonuclease Inhibitor"/>
    <property type="match status" value="1"/>
</dbReference>
<evidence type="ECO:0000313" key="1">
    <source>
        <dbReference type="EMBL" id="KNC30785.1"/>
    </source>
</evidence>
<protein>
    <recommendedName>
        <fullName evidence="3">F-box domain-containing protein</fullName>
    </recommendedName>
</protein>
<evidence type="ECO:0000313" key="2">
    <source>
        <dbReference type="Proteomes" id="UP000037069"/>
    </source>
</evidence>
<organism evidence="1 2">
    <name type="scientific">Lucilia cuprina</name>
    <name type="common">Green bottle fly</name>
    <name type="synonym">Australian sheep blowfly</name>
    <dbReference type="NCBI Taxonomy" id="7375"/>
    <lineage>
        <taxon>Eukaryota</taxon>
        <taxon>Metazoa</taxon>
        <taxon>Ecdysozoa</taxon>
        <taxon>Arthropoda</taxon>
        <taxon>Hexapoda</taxon>
        <taxon>Insecta</taxon>
        <taxon>Pterygota</taxon>
        <taxon>Neoptera</taxon>
        <taxon>Endopterygota</taxon>
        <taxon>Diptera</taxon>
        <taxon>Brachycera</taxon>
        <taxon>Muscomorpha</taxon>
        <taxon>Oestroidea</taxon>
        <taxon>Calliphoridae</taxon>
        <taxon>Luciliinae</taxon>
        <taxon>Lucilia</taxon>
    </lineage>
</organism>
<dbReference type="InterPro" id="IPR032675">
    <property type="entry name" value="LRR_dom_sf"/>
</dbReference>
<comment type="caution">
    <text evidence="1">The sequence shown here is derived from an EMBL/GenBank/DDBJ whole genome shotgun (WGS) entry which is preliminary data.</text>
</comment>
<dbReference type="Proteomes" id="UP000037069">
    <property type="component" value="Unassembled WGS sequence"/>
</dbReference>
<accession>A0A0L0CEV7</accession>
<proteinExistence type="predicted"/>
<gene>
    <name evidence="1" type="ORF">FF38_01083</name>
</gene>
<evidence type="ECO:0008006" key="3">
    <source>
        <dbReference type="Google" id="ProtNLM"/>
    </source>
</evidence>
<reference evidence="1 2" key="1">
    <citation type="journal article" date="2015" name="Nat. Commun.">
        <title>Lucilia cuprina genome unlocks parasitic fly biology to underpin future interventions.</title>
        <authorList>
            <person name="Anstead C.A."/>
            <person name="Korhonen P.K."/>
            <person name="Young N.D."/>
            <person name="Hall R.S."/>
            <person name="Jex A.R."/>
            <person name="Murali S.C."/>
            <person name="Hughes D.S."/>
            <person name="Lee S.F."/>
            <person name="Perry T."/>
            <person name="Stroehlein A.J."/>
            <person name="Ansell B.R."/>
            <person name="Breugelmans B."/>
            <person name="Hofmann A."/>
            <person name="Qu J."/>
            <person name="Dugan S."/>
            <person name="Lee S.L."/>
            <person name="Chao H."/>
            <person name="Dinh H."/>
            <person name="Han Y."/>
            <person name="Doddapaneni H.V."/>
            <person name="Worley K.C."/>
            <person name="Muzny D.M."/>
            <person name="Ioannidis P."/>
            <person name="Waterhouse R.M."/>
            <person name="Zdobnov E.M."/>
            <person name="James P.J."/>
            <person name="Bagnall N.H."/>
            <person name="Kotze A.C."/>
            <person name="Gibbs R.A."/>
            <person name="Richards S."/>
            <person name="Batterham P."/>
            <person name="Gasser R.B."/>
        </authorList>
    </citation>
    <scope>NUCLEOTIDE SEQUENCE [LARGE SCALE GENOMIC DNA]</scope>
    <source>
        <strain evidence="1 2">LS</strain>
        <tissue evidence="1">Full body</tissue>
    </source>
</reference>
<sequence length="196" mass="23348">MDTQSSTIIDQISQNPFLLAHIFKFLTCQELLKLAKICENFHDLIVNHIWKLKYENLHILEFMSKYIISNVTPNEILLEKDYKEFLQLNVNNIKQLKISTFSMLNKCSITFQLNLEFSNLSELSVRDVKFMADDIKCITRNFPYLRKFDIKNCFRANGAAIHTMKDLDNDIFERLMHLEVLKIEHTFQNVYYRKQL</sequence>
<keyword evidence="2" id="KW-1185">Reference proteome</keyword>
<dbReference type="SUPFAM" id="SSF81383">
    <property type="entry name" value="F-box domain"/>
    <property type="match status" value="1"/>
</dbReference>
<dbReference type="EMBL" id="JRES01000493">
    <property type="protein sequence ID" value="KNC30785.1"/>
    <property type="molecule type" value="Genomic_DNA"/>
</dbReference>
<name>A0A0L0CEV7_LUCCU</name>
<dbReference type="AlphaFoldDB" id="A0A0L0CEV7"/>
<dbReference type="OrthoDB" id="8030485at2759"/>
<dbReference type="InterPro" id="IPR036047">
    <property type="entry name" value="F-box-like_dom_sf"/>
</dbReference>